<evidence type="ECO:0000313" key="2">
    <source>
        <dbReference type="Proteomes" id="UP000283585"/>
    </source>
</evidence>
<protein>
    <submittedName>
        <fullName evidence="1">Major tail protein</fullName>
    </submittedName>
</protein>
<dbReference type="Proteomes" id="UP000283585">
    <property type="component" value="Unassembled WGS sequence"/>
</dbReference>
<comment type="caution">
    <text evidence="1">The sequence shown here is derived from an EMBL/GenBank/DDBJ whole genome shotgun (WGS) entry which is preliminary data.</text>
</comment>
<reference evidence="1 2" key="1">
    <citation type="submission" date="2018-08" db="EMBL/GenBank/DDBJ databases">
        <title>A genome reference for cultivated species of the human gut microbiota.</title>
        <authorList>
            <person name="Zou Y."/>
            <person name="Xue W."/>
            <person name="Luo G."/>
        </authorList>
    </citation>
    <scope>NUCLEOTIDE SEQUENCE [LARGE SCALE GENOMIC DNA]</scope>
    <source>
        <strain evidence="1 2">AF29-2BH</strain>
    </source>
</reference>
<evidence type="ECO:0000313" key="1">
    <source>
        <dbReference type="EMBL" id="RGQ06517.1"/>
    </source>
</evidence>
<proteinExistence type="predicted"/>
<gene>
    <name evidence="1" type="ORF">DWZ12_04840</name>
</gene>
<name>A0A411ZUN5_9FIRM</name>
<sequence length="188" mass="20393">MAYQGLNTPYIAPLDVDAGTYSGGMKCGKLVSTNISPQYKDGSMAADDDSQSEYDKKLSYATVDIETDTLPIEAGKVMFGYEVGTGSGDEKDEVVFGDTDAPHYVGYGFIVGQTIHGVRSHVAKVLHKCLFTLGEESYTTSGDDIKFTGSKISGRASRDKNGKWKTEKTFSTHAEADAYLKKKLNITE</sequence>
<dbReference type="AlphaFoldDB" id="A0A411ZUN5"/>
<accession>A0A411ZUN5</accession>
<organism evidence="1 2">
    <name type="scientific">Blautia obeum</name>
    <dbReference type="NCBI Taxonomy" id="40520"/>
    <lineage>
        <taxon>Bacteria</taxon>
        <taxon>Bacillati</taxon>
        <taxon>Bacillota</taxon>
        <taxon>Clostridia</taxon>
        <taxon>Lachnospirales</taxon>
        <taxon>Lachnospiraceae</taxon>
        <taxon>Blautia</taxon>
    </lineage>
</organism>
<dbReference type="EMBL" id="QRSS01000004">
    <property type="protein sequence ID" value="RGQ06517.1"/>
    <property type="molecule type" value="Genomic_DNA"/>
</dbReference>
<dbReference type="RefSeq" id="WP_118044459.1">
    <property type="nucleotide sequence ID" value="NZ_QRSS01000004.1"/>
</dbReference>